<accession>A0A834PF98</accession>
<dbReference type="Proteomes" id="UP000600918">
    <property type="component" value="Unassembled WGS sequence"/>
</dbReference>
<evidence type="ECO:0000256" key="1">
    <source>
        <dbReference type="SAM" id="MobiDB-lite"/>
    </source>
</evidence>
<feature type="region of interest" description="Disordered" evidence="1">
    <location>
        <begin position="1"/>
        <end position="33"/>
    </location>
</feature>
<dbReference type="AlphaFoldDB" id="A0A834PF98"/>
<evidence type="ECO:0000313" key="3">
    <source>
        <dbReference type="Proteomes" id="UP000600918"/>
    </source>
</evidence>
<evidence type="ECO:0000313" key="2">
    <source>
        <dbReference type="EMBL" id="KAF7438623.1"/>
    </source>
</evidence>
<keyword evidence="3" id="KW-1185">Reference proteome</keyword>
<dbReference type="EMBL" id="JACSDY010000001">
    <property type="protein sequence ID" value="KAF7438623.1"/>
    <property type="molecule type" value="Genomic_DNA"/>
</dbReference>
<sequence>MRRGRRKRGISSSSSTDDDGSRTTTKTTTTTREDHLRLNFKFSPLALLEFLQIEIKGNDRTKPDYICAGAYDQAKWSKQCGSRYKGKEKRRGETSQRIQCGLQGCLSEVLEDLEKYRLGMSPISSSCR</sequence>
<protein>
    <submittedName>
        <fullName evidence="2">Uncharacterized protein</fullName>
    </submittedName>
</protein>
<reference evidence="2" key="1">
    <citation type="journal article" date="2020" name="G3 (Bethesda)">
        <title>High-Quality Assemblies for Three Invasive Social Wasps from the &lt;i&gt;Vespula&lt;/i&gt; Genus.</title>
        <authorList>
            <person name="Harrop T.W.R."/>
            <person name="Guhlin J."/>
            <person name="McLaughlin G.M."/>
            <person name="Permina E."/>
            <person name="Stockwell P."/>
            <person name="Gilligan J."/>
            <person name="Le Lec M.F."/>
            <person name="Gruber M.A.M."/>
            <person name="Quinn O."/>
            <person name="Lovegrove M."/>
            <person name="Duncan E.J."/>
            <person name="Remnant E.J."/>
            <person name="Van Eeckhoven J."/>
            <person name="Graham B."/>
            <person name="Knapp R.A."/>
            <person name="Langford K.W."/>
            <person name="Kronenberg Z."/>
            <person name="Press M.O."/>
            <person name="Eacker S.M."/>
            <person name="Wilson-Rankin E.E."/>
            <person name="Purcell J."/>
            <person name="Lester P.J."/>
            <person name="Dearden P.K."/>
        </authorList>
    </citation>
    <scope>NUCLEOTIDE SEQUENCE</scope>
    <source>
        <strain evidence="2">Volc-1</strain>
    </source>
</reference>
<name>A0A834PF98_VESPE</name>
<comment type="caution">
    <text evidence="2">The sequence shown here is derived from an EMBL/GenBank/DDBJ whole genome shotgun (WGS) entry which is preliminary data.</text>
</comment>
<organism evidence="2 3">
    <name type="scientific">Vespula pensylvanica</name>
    <name type="common">Western yellow jacket</name>
    <name type="synonym">Wasp</name>
    <dbReference type="NCBI Taxonomy" id="30213"/>
    <lineage>
        <taxon>Eukaryota</taxon>
        <taxon>Metazoa</taxon>
        <taxon>Ecdysozoa</taxon>
        <taxon>Arthropoda</taxon>
        <taxon>Hexapoda</taxon>
        <taxon>Insecta</taxon>
        <taxon>Pterygota</taxon>
        <taxon>Neoptera</taxon>
        <taxon>Endopterygota</taxon>
        <taxon>Hymenoptera</taxon>
        <taxon>Apocrita</taxon>
        <taxon>Aculeata</taxon>
        <taxon>Vespoidea</taxon>
        <taxon>Vespidae</taxon>
        <taxon>Vespinae</taxon>
        <taxon>Vespula</taxon>
    </lineage>
</organism>
<proteinExistence type="predicted"/>
<gene>
    <name evidence="2" type="ORF">H0235_001014</name>
</gene>